<evidence type="ECO:0000313" key="1">
    <source>
        <dbReference type="EMBL" id="SFM11700.1"/>
    </source>
</evidence>
<proteinExistence type="predicted"/>
<dbReference type="STRING" id="1720063.SAMN05216217_101122"/>
<evidence type="ECO:0000313" key="2">
    <source>
        <dbReference type="Proteomes" id="UP000243629"/>
    </source>
</evidence>
<accession>A0A1I4N8U9</accession>
<name>A0A1I4N8U9_9GAMM</name>
<dbReference type="Proteomes" id="UP000243629">
    <property type="component" value="Unassembled WGS sequence"/>
</dbReference>
<protein>
    <submittedName>
        <fullName evidence="1">Uncharacterized protein</fullName>
    </submittedName>
</protein>
<sequence length="53" mass="6006">MSRVDISGFNRIWALDILSNVTSRLTVVHQGSSGIELITVLKPFIRQEAQHDR</sequence>
<organism evidence="1 2">
    <name type="scientific">Halopseudomonas yangmingensis</name>
    <dbReference type="NCBI Taxonomy" id="1720063"/>
    <lineage>
        <taxon>Bacteria</taxon>
        <taxon>Pseudomonadati</taxon>
        <taxon>Pseudomonadota</taxon>
        <taxon>Gammaproteobacteria</taxon>
        <taxon>Pseudomonadales</taxon>
        <taxon>Pseudomonadaceae</taxon>
        <taxon>Halopseudomonas</taxon>
    </lineage>
</organism>
<dbReference type="AlphaFoldDB" id="A0A1I4N8U9"/>
<gene>
    <name evidence="1" type="ORF">SAMN05216217_101122</name>
</gene>
<dbReference type="EMBL" id="FOUI01000001">
    <property type="protein sequence ID" value="SFM11700.1"/>
    <property type="molecule type" value="Genomic_DNA"/>
</dbReference>
<reference evidence="2" key="1">
    <citation type="submission" date="2016-10" db="EMBL/GenBank/DDBJ databases">
        <authorList>
            <person name="Varghese N."/>
            <person name="Submissions S."/>
        </authorList>
    </citation>
    <scope>NUCLEOTIDE SEQUENCE [LARGE SCALE GENOMIC DNA]</scope>
    <source>
        <strain evidence="2">DSM 24213</strain>
    </source>
</reference>
<keyword evidence="2" id="KW-1185">Reference proteome</keyword>